<feature type="binding site" evidence="1">
    <location>
        <position position="90"/>
    </location>
    <ligand>
        <name>Mg(2+)</name>
        <dbReference type="ChEBI" id="CHEBI:18420"/>
        <label>2</label>
    </ligand>
</feature>
<reference evidence="2 3" key="1">
    <citation type="journal article" date="2015" name="Nature">
        <title>rRNA introns, odd ribosomes, and small enigmatic genomes across a large radiation of phyla.</title>
        <authorList>
            <person name="Brown C.T."/>
            <person name="Hug L.A."/>
            <person name="Thomas B.C."/>
            <person name="Sharon I."/>
            <person name="Castelle C.J."/>
            <person name="Singh A."/>
            <person name="Wilkins M.J."/>
            <person name="Williams K.H."/>
            <person name="Banfield J.F."/>
        </authorList>
    </citation>
    <scope>NUCLEOTIDE SEQUENCE [LARGE SCALE GENOMIC DNA]</scope>
</reference>
<organism evidence="2 3">
    <name type="scientific">Candidatus Giovannonibacteria bacterium GW2011_GWA2_44_26</name>
    <dbReference type="NCBI Taxonomy" id="1618648"/>
    <lineage>
        <taxon>Bacteria</taxon>
        <taxon>Candidatus Giovannoniibacteriota</taxon>
    </lineage>
</organism>
<dbReference type="Gene3D" id="3.40.190.80">
    <property type="match status" value="1"/>
</dbReference>
<accession>A0A0G1IXH0</accession>
<comment type="cofactor">
    <cofactor evidence="1">
        <name>Mg(2+)</name>
        <dbReference type="ChEBI" id="CHEBI:18420"/>
    </cofactor>
</comment>
<dbReference type="InterPro" id="IPR000760">
    <property type="entry name" value="Inositol_monophosphatase-like"/>
</dbReference>
<feature type="binding site" evidence="1">
    <location>
        <position position="87"/>
    </location>
    <ligand>
        <name>Mg(2+)</name>
        <dbReference type="ChEBI" id="CHEBI:18420"/>
        <label>1</label>
        <note>catalytic</note>
    </ligand>
</feature>
<dbReference type="GO" id="GO:0008934">
    <property type="term" value="F:inositol monophosphate 1-phosphatase activity"/>
    <property type="evidence" value="ECO:0007669"/>
    <property type="project" value="TreeGrafter"/>
</dbReference>
<dbReference type="Pfam" id="PF00459">
    <property type="entry name" value="Inositol_P"/>
    <property type="match status" value="1"/>
</dbReference>
<evidence type="ECO:0000313" key="3">
    <source>
        <dbReference type="Proteomes" id="UP000033945"/>
    </source>
</evidence>
<dbReference type="GO" id="GO:0046872">
    <property type="term" value="F:metal ion binding"/>
    <property type="evidence" value="ECO:0007669"/>
    <property type="project" value="UniProtKB-KW"/>
</dbReference>
<dbReference type="AlphaFoldDB" id="A0A0G1IXH0"/>
<gene>
    <name evidence="2" type="ORF">UW55_C0001G0068</name>
</gene>
<dbReference type="CDD" id="cd01637">
    <property type="entry name" value="IMPase_like"/>
    <property type="match status" value="1"/>
</dbReference>
<dbReference type="GO" id="GO:0007165">
    <property type="term" value="P:signal transduction"/>
    <property type="evidence" value="ECO:0007669"/>
    <property type="project" value="TreeGrafter"/>
</dbReference>
<keyword evidence="1" id="KW-0479">Metal-binding</keyword>
<dbReference type="PRINTS" id="PR00377">
    <property type="entry name" value="IMPHPHTASES"/>
</dbReference>
<comment type="caution">
    <text evidence="2">The sequence shown here is derived from an EMBL/GenBank/DDBJ whole genome shotgun (WGS) entry which is preliminary data.</text>
</comment>
<proteinExistence type="predicted"/>
<dbReference type="EMBL" id="LCIT01000001">
    <property type="protein sequence ID" value="KKT63775.1"/>
    <property type="molecule type" value="Genomic_DNA"/>
</dbReference>
<name>A0A0G1IXH0_9BACT</name>
<feature type="binding site" evidence="1">
    <location>
        <position position="89"/>
    </location>
    <ligand>
        <name>Mg(2+)</name>
        <dbReference type="ChEBI" id="CHEBI:18420"/>
        <label>1</label>
        <note>catalytic</note>
    </ligand>
</feature>
<dbReference type="PANTHER" id="PTHR20854">
    <property type="entry name" value="INOSITOL MONOPHOSPHATASE"/>
    <property type="match status" value="1"/>
</dbReference>
<evidence type="ECO:0000256" key="1">
    <source>
        <dbReference type="PIRSR" id="PIRSR600760-2"/>
    </source>
</evidence>
<feature type="binding site" evidence="1">
    <location>
        <position position="70"/>
    </location>
    <ligand>
        <name>Mg(2+)</name>
        <dbReference type="ChEBI" id="CHEBI:18420"/>
        <label>1</label>
        <note>catalytic</note>
    </ligand>
</feature>
<keyword evidence="1" id="KW-0460">Magnesium</keyword>
<feature type="binding site" evidence="1">
    <location>
        <position position="224"/>
    </location>
    <ligand>
        <name>Mg(2+)</name>
        <dbReference type="ChEBI" id="CHEBI:18420"/>
        <label>1</label>
        <note>catalytic</note>
    </ligand>
</feature>
<dbReference type="Proteomes" id="UP000033945">
    <property type="component" value="Unassembled WGS sequence"/>
</dbReference>
<dbReference type="SUPFAM" id="SSF56655">
    <property type="entry name" value="Carbohydrate phosphatase"/>
    <property type="match status" value="1"/>
</dbReference>
<dbReference type="PANTHER" id="PTHR20854:SF4">
    <property type="entry name" value="INOSITOL-1-MONOPHOSPHATASE-RELATED"/>
    <property type="match status" value="1"/>
</dbReference>
<dbReference type="GO" id="GO:0006020">
    <property type="term" value="P:inositol metabolic process"/>
    <property type="evidence" value="ECO:0007669"/>
    <property type="project" value="TreeGrafter"/>
</dbReference>
<protein>
    <submittedName>
        <fullName evidence="2">Inositol-1-monophosphatase</fullName>
    </submittedName>
</protein>
<sequence length="275" mass="30654">MAQYKIGAMEITEKIYRLLRSQQGEILRLSRTSVMREKEVKGFVGELDLFLQTVLCDFLPSLIDCKIVSEEIKSAWPPVSSDFWIIDPLDGTDNSGMLSFNFGTMGALIERGGISLAWIYLPIREQVFGDGFFFAVRGNGAFQKTPIGFKPLHVSDKRDFEKANVFLEGESKKLPESPFICKIRQNTRNRNGMSCALSFALLASGFHAPIPVDAVISYKNEPWDNLPGILLTEEAGGKVTDFYGRPWSLENCGSLVFSNGLLHGQIIALNCPAFR</sequence>
<dbReference type="Gene3D" id="3.30.540.10">
    <property type="entry name" value="Fructose-1,6-Bisphosphatase, subunit A, domain 1"/>
    <property type="match status" value="1"/>
</dbReference>
<evidence type="ECO:0000313" key="2">
    <source>
        <dbReference type="EMBL" id="KKT63775.1"/>
    </source>
</evidence>